<dbReference type="InterPro" id="IPR022263">
    <property type="entry name" value="KxYKxGKxW"/>
</dbReference>
<keyword evidence="3" id="KW-0732">Signal</keyword>
<feature type="compositionally biased region" description="Polar residues" evidence="6">
    <location>
        <begin position="3026"/>
        <end position="3038"/>
    </location>
</feature>
<keyword evidence="5" id="KW-0572">Peptidoglycan-anchor</keyword>
<evidence type="ECO:0000256" key="2">
    <source>
        <dbReference type="ARBA" id="ARBA00022525"/>
    </source>
</evidence>
<dbReference type="Pfam" id="PF00746">
    <property type="entry name" value="Gram_pos_anchor"/>
    <property type="match status" value="1"/>
</dbReference>
<evidence type="ECO:0000259" key="8">
    <source>
        <dbReference type="PROSITE" id="PS50847"/>
    </source>
</evidence>
<gene>
    <name evidence="9" type="ORF">IWT5_02182</name>
</gene>
<keyword evidence="4" id="KW-0677">Repeat</keyword>
<proteinExistence type="predicted"/>
<dbReference type="Pfam" id="PF17883">
    <property type="entry name" value="MBG"/>
    <property type="match status" value="9"/>
</dbReference>
<dbReference type="InterPro" id="IPR041277">
    <property type="entry name" value="MBG_Lactobacillales"/>
</dbReference>
<feature type="region of interest" description="Disordered" evidence="6">
    <location>
        <begin position="82"/>
        <end position="208"/>
    </location>
</feature>
<keyword evidence="7" id="KW-0812">Transmembrane</keyword>
<name>A0A1Z5J587_9LACO</name>
<comment type="caution">
    <text evidence="9">The sequence shown here is derived from an EMBL/GenBank/DDBJ whole genome shotgun (WGS) entry which is preliminary data.</text>
</comment>
<dbReference type="Gene3D" id="3.10.430.110">
    <property type="match status" value="9"/>
</dbReference>
<evidence type="ECO:0000256" key="4">
    <source>
        <dbReference type="ARBA" id="ARBA00022737"/>
    </source>
</evidence>
<evidence type="ECO:0000313" key="10">
    <source>
        <dbReference type="Proteomes" id="UP000223370"/>
    </source>
</evidence>
<keyword evidence="7" id="KW-1133">Transmembrane helix</keyword>
<keyword evidence="10" id="KW-1185">Reference proteome</keyword>
<keyword evidence="7" id="KW-0472">Membrane</keyword>
<evidence type="ECO:0000313" key="9">
    <source>
        <dbReference type="EMBL" id="GAX09012.1"/>
    </source>
</evidence>
<dbReference type="Proteomes" id="UP000223370">
    <property type="component" value="Unassembled WGS sequence"/>
</dbReference>
<dbReference type="InterPro" id="IPR009459">
    <property type="entry name" value="MucBP_dom"/>
</dbReference>
<feature type="region of interest" description="Disordered" evidence="6">
    <location>
        <begin position="2954"/>
        <end position="2980"/>
    </location>
</feature>
<keyword evidence="2" id="KW-0964">Secreted</keyword>
<evidence type="ECO:0000256" key="7">
    <source>
        <dbReference type="SAM" id="Phobius"/>
    </source>
</evidence>
<dbReference type="InterPro" id="IPR041286">
    <property type="entry name" value="MBG_2"/>
</dbReference>
<organism evidence="9 10">
    <name type="scientific">Secundilactobacillus silagincola</name>
    <dbReference type="NCBI Taxonomy" id="1714681"/>
    <lineage>
        <taxon>Bacteria</taxon>
        <taxon>Bacillati</taxon>
        <taxon>Bacillota</taxon>
        <taxon>Bacilli</taxon>
        <taxon>Lactobacillales</taxon>
        <taxon>Lactobacillaceae</taxon>
        <taxon>Secundilactobacillus</taxon>
    </lineage>
</organism>
<dbReference type="Gene3D" id="3.10.20.320">
    <property type="entry name" value="Putative peptidoglycan bound protein (lpxtg motif)"/>
    <property type="match status" value="2"/>
</dbReference>
<evidence type="ECO:0000256" key="6">
    <source>
        <dbReference type="SAM" id="MobiDB-lite"/>
    </source>
</evidence>
<dbReference type="EMBL" id="BCMJ01000012">
    <property type="protein sequence ID" value="GAX09012.1"/>
    <property type="molecule type" value="Genomic_DNA"/>
</dbReference>
<evidence type="ECO:0000256" key="1">
    <source>
        <dbReference type="ARBA" id="ARBA00022512"/>
    </source>
</evidence>
<evidence type="ECO:0000256" key="5">
    <source>
        <dbReference type="ARBA" id="ARBA00023088"/>
    </source>
</evidence>
<dbReference type="NCBIfam" id="TIGR01167">
    <property type="entry name" value="LPXTG_anchor"/>
    <property type="match status" value="1"/>
</dbReference>
<feature type="compositionally biased region" description="Polar residues" evidence="6">
    <location>
        <begin position="3095"/>
        <end position="3106"/>
    </location>
</feature>
<dbReference type="Pfam" id="PF06458">
    <property type="entry name" value="MucBP"/>
    <property type="match status" value="8"/>
</dbReference>
<dbReference type="Pfam" id="PF18676">
    <property type="entry name" value="MBG_2"/>
    <property type="match status" value="2"/>
</dbReference>
<feature type="compositionally biased region" description="Low complexity" evidence="6">
    <location>
        <begin position="103"/>
        <end position="138"/>
    </location>
</feature>
<feature type="transmembrane region" description="Helical" evidence="7">
    <location>
        <begin position="41"/>
        <end position="59"/>
    </location>
</feature>
<dbReference type="Pfam" id="PF19258">
    <property type="entry name" value="KxYKxGKxW_sig"/>
    <property type="match status" value="1"/>
</dbReference>
<accession>A0A1Z5J587</accession>
<dbReference type="InterPro" id="IPR019931">
    <property type="entry name" value="LPXTG_anchor"/>
</dbReference>
<protein>
    <submittedName>
        <fullName evidence="9">Adhesion exoprotein</fullName>
    </submittedName>
</protein>
<evidence type="ECO:0000256" key="3">
    <source>
        <dbReference type="ARBA" id="ARBA00022729"/>
    </source>
</evidence>
<dbReference type="NCBIfam" id="TIGR03715">
    <property type="entry name" value="KxYKxGKxW"/>
    <property type="match status" value="1"/>
</dbReference>
<feature type="compositionally biased region" description="Polar residues" evidence="6">
    <location>
        <begin position="85"/>
        <end position="102"/>
    </location>
</feature>
<sequence length="3136" mass="327921">MTAILLSHEWGQDFNMTKQQKKMLNEVSADRKQRYKMYKSGGIWTFASMFLVLGVLWSGPAVKVKADTTAKTAVAKRYTAGLDSQPASASGSDGTANGTDNQTTDPATTPAAAPATDAPAPTDVSTNATTNIGTNTAAKGDNNEATTTPTPAAQSPVAPAPATEPADTTASQPTTASTSSQPTTASTSSQITTANLNGTNPANLNADGSISTADKTNVSLSGASDIQDNFKAEQIVKDANGKITASDITDTIKDGGVTLVPKNQSNTAGTLVFKNQIDTSQPFTINATFTTENESADGSSSDGGGLGFILQPVDPQDAGVGLGSDPSTDIGIDGQPNTTFIGRDGYKSPDLQYADTQWNQMTVRQTDSTGQLTKDTPTWTSAANSALGLGWIGQHVSQTEYGTLTWTPKTGVINHSVSGTLTYTTFVDEQRTQQIQTFTAGGDSSNWLGNLIFGTKPLVTLNQSVSIAAFGAVGDVSGDGSNERTVTIENVAGKSAFTAKVNTMPVQINYLDQDGNTLQTSDITNVNVGDTLSIGPVTDLSTDTFAPRVINGYQFVKAVTSEGTNSLSVTNNVLNASTQNNQINNINVYYTNQVNYTIQPVDAQGQSIAGLAPQQMTSTIGQQVATPVQAGYTATSASIIAPDSDGSVVNVIYTANKGTLTVTYDGLPTPPAAVSVVGTVGSSYNIETPTIAGYTANLASVQGTYVDGETTLTVHYTASDNSYQVTPVDSTGKVISTLPQSTGTSKTGTSINVPTYAGYTLATDQTIPTTQAGVRSYQLRYVANSYQVTVSYTGLPDDLAQSTSTVTGTTGEEYQISSPVIAGYTADQSLITGIFGPDDAANGNFTVHYAADTKDYKIQPVDANGNPITTLTPQQFDGKTGEPIVYPTYDGYTLQESGGTVPAVSDTMPTINVKYTANPSTVTVSFAGLPTELPAITQTGVTDDTYQINAPFIAGYTPDNSILTGTYSNQGHLDQTITYTANDNSYTITPVDENGDVINGLGQTSGTAKTDEVITPPDYTKEGYQLVPDQPILVTKPGGNNYQVEYVSNIETITVNYNLPKGQTLQAHVETGKIGGAYNIVSPTITGYTPDTPVVTGTYVNQDQTFTVTYSPITVTVTIQHAGLDSATASAFPAQTISGQYGDQFKVDAASIPGYTPDLATISGVFSANNDANMYVITYTGKPATVTINYTGANATLLQSVNLTGVVGGTYTQTSPDLDGFTPDQAIVQGAFTADNATDSTTNTPITVGYHRNSSLTEYRLVPVDVNGNPITGVTGIDTMDSFATPGTTIDAPDYSSLGYVTSQEPIVISTEATVDAVQTVPITYQKQVTYTLQAVDANNQPIANLPITTATGIVGSTKTPPTVAGYSAVNNTYTVLDTAATNDNPIQIQYTPKDVAVTVIPVDGNGNPITDLAPITVTQVGGTQLDESTLPQPGYQVDDHNAVTIPISDTGVTVAMTYLKKVTLGLNGSDNQVYSNSAQSIDPSEYDVMLPDGSRYPLKASDVELIGADLAVTKTVQNVGTYQVRLTETGKAAIANALAQNNVVSFDDTQTGTFIITPETLNPAPANTALVPVNATDPSQNPQLATAIVIQGSTKTYDNNPATDATRFKVLAPSKFSDFTIPKLDVTDFNTSAIKQDAGNYEVTLSASGLQKLQAANTNYSFDASNVQNGLFVITPVPITITAPSVTTEYTGEPVSVPQGAVTTDSGAFTATPSYTISVDGDAQNVGIYATTVQLTAGANTNYQITTVAGNIVVTPNTKATVTVNGGSKVYDGTTNVDTSKFIVNLSGGLVAPTWTVDDFNLKEITSANVGDYPVTLSAKGLSDLQAENPNYTFAPNNVVAGNFTITKTPATIKVLNKTQTYSDQAITAADIPFTITGVVNGEILNYSLSGLEANTKNVGDHVITVNVAAGDNPNYDVTTQSGTLTVTQASLPAGSVRVNGGTKVYDGKATSDFSQYGVALSGELKAPTWTAADFSLPTNITNATDVGTYTISLSGKGVSDLQAANLNYSVTPKDVTAGIFMITPAPITVTAPTLSKSYDGQTYTGEDYRPIVDGVPANGERPSFTLPDVSGDTNVGTYTLDATAVQNTENYEVKYIAGSLEITPNTTTTVNVTGVSKVYDGLGTTYSVELPTGVKAPSSWTADDFKVPKDAVNAGSHTVTLSDKGVADLQAVNSNYKFTSANVKAGRFTITKAALTATVHNVTKVYDGQGFSPDLASLVTVTGLPKNGVTVNLSVNDLSQDTNVGSYDVMLTATDDPNYDIQMTNGTLTITPKPIVNAISISHAEKTYDNDATHVPVFTLIGPTDAADYPSLTLPVLAANDFDTAAAQSQDVGSYAVTLTASGLQKLKSANANYDITAESIQPGTLTITPQAVTIAGPMLSKTYDGQPYTGADLKATVTGVPALATSDKAPVYQMADMSNITDAGDYVIAVIADNTVGANRNYAMTLTNGALTINKAAVTISAPQGLTKVYDGSGYTVSNNAGTVTGQPANGDQVKYYLSSLTDAVDAGTYTLNVIADDNPNYAVSVVPSTFTVTKHDQATVTLGTASKVYDNDPVTTPIFTVTLPAGVSAPKWTADDFELSSTSQNVGSYAVQLSTKGLQDLNAANANYSFTVTNIIAGSFNITPATLNAGSVVVQDQSKTYDGTATTDPTQYTVSLSQQLTAPTWTADDFDLSGITSQNVGSYEVKLSAKGLADLQAANPNYKLTSADVTSGHLVITPATITVTAPTISKVYDGQAYTGNASLTLTGVPTAGEQPSFTMTDISDAKNAGTYRLAALNGQNLDNYTVNVIDGALTITPAPIQITAPTLKKEYDGSPYAGSVTPVIAGLPSQGVAPVYSMTALGDDTNAGIYTIAVNTPADENPNYAISTTTGQLTITPMTPQFRFVVDAIYQTLGQQSGTITTDTGVKINQPKWTPDDFVRVDMGNGTYTVTLSEQGLKALQDANPNLAISSADITPSQPLPIETPATNTTPTDLPTIEVNQPALEPVAYRIEVTSITNNAKTFNQEFNKAKELAGSTPELVVSSQQGSNPSQQVVKRPGKTDTKPSLQDGNQTTNRSNHQRKVSVTIRRTDRGTKRNAVTQSTQDVKDKNQSSAQNELPQTGESQSSWLAALGAMLMSLLGALGFKKRRTRR</sequence>
<keyword evidence="1" id="KW-0134">Cell wall</keyword>
<feature type="transmembrane region" description="Helical" evidence="7">
    <location>
        <begin position="3112"/>
        <end position="3129"/>
    </location>
</feature>
<dbReference type="PROSITE" id="PS50847">
    <property type="entry name" value="GRAM_POS_ANCHORING"/>
    <property type="match status" value="1"/>
</dbReference>
<feature type="compositionally biased region" description="Polar residues" evidence="6">
    <location>
        <begin position="195"/>
        <end position="208"/>
    </location>
</feature>
<feature type="compositionally biased region" description="Low complexity" evidence="6">
    <location>
        <begin position="145"/>
        <end position="194"/>
    </location>
</feature>
<reference evidence="9 10" key="1">
    <citation type="submission" date="2015-11" db="EMBL/GenBank/DDBJ databases">
        <title>Draft genome sequences of new species of the genus Lactobacillus isolated from orchardgrass silage.</title>
        <authorList>
            <person name="Tohno M."/>
            <person name="Tanizawa Y."/>
            <person name="Arita M."/>
        </authorList>
    </citation>
    <scope>NUCLEOTIDE SEQUENCE [LARGE SCALE GENOMIC DNA]</scope>
    <source>
        <strain evidence="9 10">IWT5</strain>
    </source>
</reference>
<feature type="region of interest" description="Disordered" evidence="6">
    <location>
        <begin position="3022"/>
        <end position="3106"/>
    </location>
</feature>
<feature type="domain" description="Gram-positive cocci surface proteins LPxTG" evidence="8">
    <location>
        <begin position="3102"/>
        <end position="3136"/>
    </location>
</feature>
<feature type="compositionally biased region" description="Polar residues" evidence="6">
    <location>
        <begin position="3048"/>
        <end position="3061"/>
    </location>
</feature>